<evidence type="ECO:0000256" key="2">
    <source>
        <dbReference type="PROSITE-ProRule" id="PRU00023"/>
    </source>
</evidence>
<keyword evidence="2" id="KW-0040">ANK repeat</keyword>
<evidence type="ECO:0000313" key="5">
    <source>
        <dbReference type="EMBL" id="KAF4447979.1"/>
    </source>
</evidence>
<dbReference type="AlphaFoldDB" id="A0A8H4KDW1"/>
<keyword evidence="6" id="KW-1185">Reference proteome</keyword>
<dbReference type="InterPro" id="IPR036770">
    <property type="entry name" value="Ankyrin_rpt-contain_sf"/>
</dbReference>
<sequence length="1265" mass="141528">MAAGANETDGGCLAVFSSCLKRGKTRSEVSPSSQQTAVPASPAVKPSGQISAARPDAAVSKPAEASEKPTVVVGSESAPINVAYIHSSTHEDGTTKLPLDLWYEAYQGLDSDTRKWVGKVIALSNISAPAQELVDLVRKSEDRYKDQTPKLKVGDREILWRDYSERVVSGLTAIGDIAVTFAPAPSSAVWSAIKTLLNANVSQCKDLVAILGCTDKVLCLARRGRVYEEVYLVDSPLSDTQEDLKEKLVSVYKQCLEFLAFMDAKFKQSRAGNFFDALLNPGEGKERASSLKSLESELSFAAHACETETMPSRNAELLNSLEAPIKRIDDRVIEVLERLHEGERNAALNYISKIPVGLHHTEKRDLRTEGTCNWLIRHSKFLDWEESSCSSLFWLQGSIGTGKSFLSSKVIDRYHVDGETRDKWQKNHDEGFAYFYCSRFDPDRQNMRSIIGSYVRQLSEIPRRFGSIHKASYKFAENRESVQKTHDLEAYKTALVEIISSYPRTTLVLDALDECDINTKQQLAVFLKRIVEESTSLLKVFVTSRKEPEIKCHLGSSPNLVQISTSHNRSDIEKYVNNEWEKFVESPPFSIGENLKELVKETLVEKSDGIHERFRWTYLQWEQIKACRTNGSVEKRLKQLPGTLTEAYDEIYTQLEDFERLMLQRAVRWVMCARRPLDSRTLLAAIKVESEKVDSKNVLHKSDLVEETLESVCRHLVVKDPLLGTWKFPHASVLEYFEYKDEQWIKEAQAEVTVVLIDCMKDCCSYLPSLSPPSAPYDMIAWLRNRRWGFQIGNTLDLDNTSDPGHPLQTYTQQQWLHHIHSISDKDRKAEDVVQALKRFLGENPEQFSNEYDVFCEYIMAADRNFPSMKRWMWPKSHPAFGVVALGLHRVLHGWWDKDFDVDSVVKPNGSDLLAAATASGHIDLCAYLLKQGCDPNRDTESMENSAIGIAISEEKIEIAELLFENGASPNCLIGGHSLLCEAAAMAATESVRFLLSKGANPNIRCGRFCGNGGCALSAAAGPFSSINALRTLIESGADVNLESLDDTYGSPLATAVNCGRVDCARVLIERGAQVNAQLKTGHYGSALVAAVCDKWSDSIEGIRLLVQHGADVGNNVKLGLYGSPLAAAVCRGKVDYARYLIEHGADVNSYMEFGEYGSIMAAALLAKSPSLEMAKFLVEKHNLDSTQLDFVRPRRLEKKKFYFPNEEKEEEQVVAAYFVQKCHIDPEMLISIGASEEVIRSCKTAIEEIRASWKRRREEKTSVT</sequence>
<dbReference type="Pfam" id="PF24883">
    <property type="entry name" value="NPHP3_N"/>
    <property type="match status" value="1"/>
</dbReference>
<dbReference type="PANTHER" id="PTHR10039">
    <property type="entry name" value="AMELOGENIN"/>
    <property type="match status" value="1"/>
</dbReference>
<dbReference type="SMART" id="SM00248">
    <property type="entry name" value="ANK"/>
    <property type="match status" value="7"/>
</dbReference>
<accession>A0A8H4KDW1</accession>
<dbReference type="OrthoDB" id="7464126at2759"/>
<dbReference type="SUPFAM" id="SSF52540">
    <property type="entry name" value="P-loop containing nucleoside triphosphate hydrolases"/>
    <property type="match status" value="1"/>
</dbReference>
<dbReference type="InterPro" id="IPR027417">
    <property type="entry name" value="P-loop_NTPase"/>
</dbReference>
<comment type="caution">
    <text evidence="5">The sequence shown here is derived from an EMBL/GenBank/DDBJ whole genome shotgun (WGS) entry which is preliminary data.</text>
</comment>
<dbReference type="Gene3D" id="3.40.50.300">
    <property type="entry name" value="P-loop containing nucleotide triphosphate hydrolases"/>
    <property type="match status" value="1"/>
</dbReference>
<dbReference type="Gene3D" id="1.25.40.20">
    <property type="entry name" value="Ankyrin repeat-containing domain"/>
    <property type="match status" value="2"/>
</dbReference>
<dbReference type="InterPro" id="IPR056884">
    <property type="entry name" value="NPHP3-like_N"/>
</dbReference>
<feature type="repeat" description="ANK" evidence="2">
    <location>
        <begin position="1048"/>
        <end position="1080"/>
    </location>
</feature>
<dbReference type="PANTHER" id="PTHR10039:SF17">
    <property type="entry name" value="FUNGAL STAND N-TERMINAL GOODBYE DOMAIN-CONTAINING PROTEIN-RELATED"/>
    <property type="match status" value="1"/>
</dbReference>
<evidence type="ECO:0000259" key="4">
    <source>
        <dbReference type="Pfam" id="PF24883"/>
    </source>
</evidence>
<dbReference type="SUPFAM" id="SSF48403">
    <property type="entry name" value="Ankyrin repeat"/>
    <property type="match status" value="1"/>
</dbReference>
<name>A0A8H4KDW1_9HYPO</name>
<feature type="region of interest" description="Disordered" evidence="3">
    <location>
        <begin position="24"/>
        <end position="71"/>
    </location>
</feature>
<keyword evidence="1" id="KW-0677">Repeat</keyword>
<protein>
    <submittedName>
        <fullName evidence="5">Ankyrin repeat protein</fullName>
    </submittedName>
</protein>
<organism evidence="5 6">
    <name type="scientific">Fusarium austroafricanum</name>
    <dbReference type="NCBI Taxonomy" id="2364996"/>
    <lineage>
        <taxon>Eukaryota</taxon>
        <taxon>Fungi</taxon>
        <taxon>Dikarya</taxon>
        <taxon>Ascomycota</taxon>
        <taxon>Pezizomycotina</taxon>
        <taxon>Sordariomycetes</taxon>
        <taxon>Hypocreomycetidae</taxon>
        <taxon>Hypocreales</taxon>
        <taxon>Nectriaceae</taxon>
        <taxon>Fusarium</taxon>
        <taxon>Fusarium concolor species complex</taxon>
    </lineage>
</organism>
<gene>
    <name evidence="5" type="ORF">F53441_8570</name>
</gene>
<dbReference type="EMBL" id="JAADJG010000366">
    <property type="protein sequence ID" value="KAF4447979.1"/>
    <property type="molecule type" value="Genomic_DNA"/>
</dbReference>
<dbReference type="PROSITE" id="PS50297">
    <property type="entry name" value="ANK_REP_REGION"/>
    <property type="match status" value="1"/>
</dbReference>
<evidence type="ECO:0000256" key="1">
    <source>
        <dbReference type="ARBA" id="ARBA00022737"/>
    </source>
</evidence>
<dbReference type="InterPro" id="IPR002110">
    <property type="entry name" value="Ankyrin_rpt"/>
</dbReference>
<dbReference type="Pfam" id="PF12796">
    <property type="entry name" value="Ank_2"/>
    <property type="match status" value="2"/>
</dbReference>
<dbReference type="PROSITE" id="PS50088">
    <property type="entry name" value="ANK_REPEAT"/>
    <property type="match status" value="2"/>
</dbReference>
<feature type="compositionally biased region" description="Polar residues" evidence="3">
    <location>
        <begin position="28"/>
        <end position="38"/>
    </location>
</feature>
<evidence type="ECO:0000256" key="3">
    <source>
        <dbReference type="SAM" id="MobiDB-lite"/>
    </source>
</evidence>
<evidence type="ECO:0000313" key="6">
    <source>
        <dbReference type="Proteomes" id="UP000605986"/>
    </source>
</evidence>
<proteinExistence type="predicted"/>
<feature type="repeat" description="ANK" evidence="2">
    <location>
        <begin position="1124"/>
        <end position="1153"/>
    </location>
</feature>
<dbReference type="Pfam" id="PF00023">
    <property type="entry name" value="Ank"/>
    <property type="match status" value="1"/>
</dbReference>
<dbReference type="Proteomes" id="UP000605986">
    <property type="component" value="Unassembled WGS sequence"/>
</dbReference>
<feature type="domain" description="Nephrocystin 3-like N-terminal" evidence="4">
    <location>
        <begin position="370"/>
        <end position="545"/>
    </location>
</feature>
<reference evidence="5" key="1">
    <citation type="submission" date="2020-01" db="EMBL/GenBank/DDBJ databases">
        <title>Identification and distribution of gene clusters putatively required for synthesis of sphingolipid metabolism inhibitors in phylogenetically diverse species of the filamentous fungus Fusarium.</title>
        <authorList>
            <person name="Kim H.-S."/>
            <person name="Busman M."/>
            <person name="Brown D.W."/>
            <person name="Divon H."/>
            <person name="Uhlig S."/>
            <person name="Proctor R.H."/>
        </authorList>
    </citation>
    <scope>NUCLEOTIDE SEQUENCE</scope>
    <source>
        <strain evidence="5">NRRL 53441</strain>
    </source>
</reference>